<dbReference type="Proteomes" id="UP000180043">
    <property type="component" value="Unassembled WGS sequence"/>
</dbReference>
<keyword evidence="4" id="KW-0865">Zymogen</keyword>
<sequence length="786" mass="84484">MVRLVALVLITALLVGPASVVLPAPQRYVATISRDERGVPHVSADDWGSLGYGTGYAFAEDRACTLIDQIIKVRGERSKWLGPGAGNRNIDMDFGYRHLKLWENAPKRWADQPVRVRELVDGYVAGFNESLALNGVNGGWCDGAGWVGPITSQDLYAHFSDVVMTVSSISMITEIGRAQPPSGTSAPHPGALPARPKMGSNGWALGSERSSTGGGLLLANPHYPWTGENRLWEAHQSIPGQLNVYGVGLSGMPLVQLGFTDAVAWTATVAAGRRFALYRYDLDASDPTAYYVDGRRQVMTPDPITIEVAGEQGISPMSRTLYSTKHGPVADVDTVGWTRAQAIAMADANADTNTTLTQYLGMATAKSMDDFQDVFRANRGVPWMNTVSTSADGRAWIVDSSATPNLSREALAAWAVDREKPGLIRDAYRSAGMVVLNGSRSLFDWADDDNAAASGLIGYDHMPQLERRDYVFNANDSMWLAHPDQLLTGYQPQQGGEGWMLTPRTKTNARLLAENSGKWTIDDVGAALFSDRAILADQLRIPLVRACTATKVVDGVDLAPACSALAAWDGRFTKTARGAAVFREWLSRFTPEERKDRGRLFADGFNPANPIGSPSVPVTDVGPWLTELAAAVRLLQRAGIPVDAPLGDLQREVHTGRLLPIGGGTDIEGAANIVDCCSWGTSSEPQPSPGERLEPGTELRAIPGPSGVLNGYPIQEGDSFIMALQYGPDGPDAKGLLVYGNPDDSRNPAYYAGAQAFSAEQLRPLAFTDADVSKDAVSTVTISRPR</sequence>
<dbReference type="Gene3D" id="1.10.439.10">
    <property type="entry name" value="Penicillin Amidohydrolase, domain 1"/>
    <property type="match status" value="1"/>
</dbReference>
<accession>A0A1S1LWT5</accession>
<name>A0A1S1LWT5_MYCCH</name>
<evidence type="ECO:0000256" key="1">
    <source>
        <dbReference type="ARBA" id="ARBA00006586"/>
    </source>
</evidence>
<protein>
    <submittedName>
        <fullName evidence="5">Uncharacterized protein</fullName>
    </submittedName>
</protein>
<dbReference type="InterPro" id="IPR002692">
    <property type="entry name" value="S45"/>
</dbReference>
<dbReference type="Gene3D" id="1.10.1400.10">
    <property type="match status" value="1"/>
</dbReference>
<dbReference type="InterPro" id="IPR043147">
    <property type="entry name" value="Penicillin_amidase_A-knob"/>
</dbReference>
<comment type="caution">
    <text evidence="5">The sequence shown here is derived from an EMBL/GenBank/DDBJ whole genome shotgun (WGS) entry which is preliminary data.</text>
</comment>
<dbReference type="InterPro" id="IPR023343">
    <property type="entry name" value="Penicillin_amidase_dom1"/>
</dbReference>
<dbReference type="PANTHER" id="PTHR34218">
    <property type="entry name" value="PEPTIDASE S45 PENICILLIN AMIDASE"/>
    <property type="match status" value="1"/>
</dbReference>
<evidence type="ECO:0000313" key="6">
    <source>
        <dbReference type="Proteomes" id="UP000180043"/>
    </source>
</evidence>
<gene>
    <name evidence="5" type="ORF">BKG82_06750</name>
</gene>
<dbReference type="GO" id="GO:0016811">
    <property type="term" value="F:hydrolase activity, acting on carbon-nitrogen (but not peptide) bonds, in linear amides"/>
    <property type="evidence" value="ECO:0007669"/>
    <property type="project" value="InterPro"/>
</dbReference>
<dbReference type="GO" id="GO:0017000">
    <property type="term" value="P:antibiotic biosynthetic process"/>
    <property type="evidence" value="ECO:0007669"/>
    <property type="project" value="InterPro"/>
</dbReference>
<evidence type="ECO:0000256" key="2">
    <source>
        <dbReference type="ARBA" id="ARBA00022729"/>
    </source>
</evidence>
<dbReference type="Pfam" id="PF01804">
    <property type="entry name" value="Penicil_amidase"/>
    <property type="match status" value="1"/>
</dbReference>
<dbReference type="PANTHER" id="PTHR34218:SF3">
    <property type="entry name" value="ACYL-HOMOSERINE LACTONE ACYLASE PVDQ"/>
    <property type="match status" value="1"/>
</dbReference>
<dbReference type="AlphaFoldDB" id="A0A1S1LWT5"/>
<keyword evidence="2" id="KW-0732">Signal</keyword>
<dbReference type="Gene3D" id="3.60.20.10">
    <property type="entry name" value="Glutamine Phosphoribosylpyrophosphate, subunit 1, domain 1"/>
    <property type="match status" value="1"/>
</dbReference>
<proteinExistence type="inferred from homology"/>
<dbReference type="InterPro" id="IPR029055">
    <property type="entry name" value="Ntn_hydrolases_N"/>
</dbReference>
<evidence type="ECO:0000313" key="5">
    <source>
        <dbReference type="EMBL" id="OHU60170.1"/>
    </source>
</evidence>
<comment type="similarity">
    <text evidence="1">Belongs to the peptidase S45 family.</text>
</comment>
<keyword evidence="3" id="KW-0378">Hydrolase</keyword>
<evidence type="ECO:0000256" key="4">
    <source>
        <dbReference type="ARBA" id="ARBA00023145"/>
    </source>
</evidence>
<dbReference type="Gene3D" id="2.30.120.10">
    <property type="match status" value="1"/>
</dbReference>
<organism evidence="5 6">
    <name type="scientific">Mycobacteroides chelonae</name>
    <name type="common">Mycobacterium chelonae</name>
    <dbReference type="NCBI Taxonomy" id="1774"/>
    <lineage>
        <taxon>Bacteria</taxon>
        <taxon>Bacillati</taxon>
        <taxon>Actinomycetota</taxon>
        <taxon>Actinomycetes</taxon>
        <taxon>Mycobacteriales</taxon>
        <taxon>Mycobacteriaceae</taxon>
        <taxon>Mycobacteroides</taxon>
    </lineage>
</organism>
<reference evidence="5 6" key="1">
    <citation type="submission" date="2016-10" db="EMBL/GenBank/DDBJ databases">
        <title>Evaluation of Human, Veterinary and Environmental Mycobacterium chelonae Isolates by Core Genome Phylogenomic Analysis, Targeted Gene Comparison, and Anti-microbial Susceptibility Patterns: A Tale of Mistaken Identities.</title>
        <authorList>
            <person name="Fogelson S.B."/>
            <person name="Camus A.C."/>
            <person name="Lorenz W."/>
            <person name="Vasireddy R."/>
            <person name="Vasireddy S."/>
            <person name="Smith T."/>
            <person name="Brown-Elliott B.A."/>
            <person name="Wallace R.J.Jr."/>
            <person name="Hasan N.A."/>
            <person name="Reischl U."/>
            <person name="Sanchez S."/>
        </authorList>
    </citation>
    <scope>NUCLEOTIDE SEQUENCE [LARGE SCALE GENOMIC DNA]</scope>
    <source>
        <strain evidence="5 6">15515</strain>
    </source>
</reference>
<evidence type="ECO:0000256" key="3">
    <source>
        <dbReference type="ARBA" id="ARBA00022801"/>
    </source>
</evidence>
<dbReference type="EMBL" id="MLIQ01000011">
    <property type="protein sequence ID" value="OHU60170.1"/>
    <property type="molecule type" value="Genomic_DNA"/>
</dbReference>
<dbReference type="SUPFAM" id="SSF56235">
    <property type="entry name" value="N-terminal nucleophile aminohydrolases (Ntn hydrolases)"/>
    <property type="match status" value="1"/>
</dbReference>
<dbReference type="InterPro" id="IPR043146">
    <property type="entry name" value="Penicillin_amidase_N_B-knob"/>
</dbReference>